<dbReference type="InterPro" id="IPR000609">
    <property type="entry name" value="7TM_GPCR_serpentine_rcpt_Srg"/>
</dbReference>
<feature type="compositionally biased region" description="Polar residues" evidence="7">
    <location>
        <begin position="543"/>
        <end position="554"/>
    </location>
</feature>
<feature type="transmembrane region" description="Helical" evidence="6">
    <location>
        <begin position="130"/>
        <end position="152"/>
    </location>
</feature>
<feature type="transmembrane region" description="Helical" evidence="6">
    <location>
        <begin position="223"/>
        <end position="242"/>
    </location>
</feature>
<dbReference type="GO" id="GO:0004888">
    <property type="term" value="F:transmembrane signaling receptor activity"/>
    <property type="evidence" value="ECO:0007669"/>
    <property type="project" value="InterPro"/>
</dbReference>
<dbReference type="GO" id="GO:0016020">
    <property type="term" value="C:membrane"/>
    <property type="evidence" value="ECO:0007669"/>
    <property type="project" value="UniProtKB-SubCell"/>
</dbReference>
<protein>
    <recommendedName>
        <fullName evidence="6">Serpentine receptor class gamma</fullName>
    </recommendedName>
</protein>
<keyword evidence="4 6" id="KW-1133">Transmembrane helix</keyword>
<comment type="subcellular location">
    <subcellularLocation>
        <location evidence="1">Membrane</location>
        <topology evidence="1">Multi-pass membrane protein</topology>
    </subcellularLocation>
</comment>
<evidence type="ECO:0000256" key="7">
    <source>
        <dbReference type="SAM" id="MobiDB-lite"/>
    </source>
</evidence>
<sequence length="806" mass="91118">MWRSCTPPTPLFIVFYNVYMVTSVVVIVCMIMMAIMLSGVFLRGSSPLQSSYFRLVLVGCLVNTVIAVFYKTSATLTAVLPTITDDGDDYSLSLKVVGVCAWLTTFALSTSNFLFVLNRTTSLLCPVKHASIWTPATTFLLVLASVAVPFLADWNSLFHPCRLRLFTTKCKEFLLFDTLYSAGIAFTLSIISLCLAVLTLILTQKRASTVILKAEKHFIFQTIVASASLTGFSVTLWLSAYFMTIGQASWSCILSFVYEGCYLVYIFSNYISYFFTSPITTTGYLNVKFPTDVLAIHVENPKLVIEYYYFCIHEDLNPDPDYKQYDESLAIGSNITNRDEPLPSCPDEFVPIELNTKDELKKLYTYYLQARGILYLHYKPIRILNARLWYYDGTFEMYFPMVPKDISIYFVNAEQPEEKKTELTFSGVMVVVGIAVIFAIFAFMALALFAWYWCRRPKKKSITEEELNENILRQMAKAKIAYVDDDQNPPGSAEPVEKRPTSVEPMLPSMTCIESSTETPPETPMNYGSREMPSDTRIKTPEKQSPSQLTTKQPSPALVSPDTNTPITPNVSPVWSPPTIIIPPVPIEPFEGENYLGFAQRYGIITMDEYTTIANKFDLTMKHNIASMEAAVLDCPEEDVGVRRANTLVAEADGRLLAKGVKFHRGWNQVPAVWAHINDPRTPATDGYRFLLRALPGLFTIKKQSLRDPTVEAMPLCGIYILLLDLTLDLKFRERLFAKIRKRAAVLFSNSKATREFHHCPFPLPYLVVLQQKSPEMFKAPKPKPKQKEGILSSAEMFMRPIVRNL</sequence>
<evidence type="ECO:0000313" key="9">
    <source>
        <dbReference type="WBParaSite" id="Pan_g12991.t1"/>
    </source>
</evidence>
<comment type="similarity">
    <text evidence="2 6">Belongs to the nematode receptor-like protein srg family.</text>
</comment>
<proteinExistence type="inferred from homology"/>
<reference evidence="8" key="1">
    <citation type="journal article" date="2013" name="Genetics">
        <title>The draft genome and transcriptome of Panagrellus redivivus are shaped by the harsh demands of a free-living lifestyle.</title>
        <authorList>
            <person name="Srinivasan J."/>
            <person name="Dillman A.R."/>
            <person name="Macchietto M.G."/>
            <person name="Heikkinen L."/>
            <person name="Lakso M."/>
            <person name="Fracchia K.M."/>
            <person name="Antoshechkin I."/>
            <person name="Mortazavi A."/>
            <person name="Wong G."/>
            <person name="Sternberg P.W."/>
        </authorList>
    </citation>
    <scope>NUCLEOTIDE SEQUENCE [LARGE SCALE GENOMIC DNA]</scope>
    <source>
        <strain evidence="8">MT8872</strain>
    </source>
</reference>
<name>A0A7E4UUR1_PANRE</name>
<evidence type="ECO:0000256" key="6">
    <source>
        <dbReference type="RuleBase" id="RU280813"/>
    </source>
</evidence>
<evidence type="ECO:0000256" key="2">
    <source>
        <dbReference type="ARBA" id="ARBA00005692"/>
    </source>
</evidence>
<evidence type="ECO:0000256" key="5">
    <source>
        <dbReference type="ARBA" id="ARBA00023136"/>
    </source>
</evidence>
<evidence type="ECO:0000313" key="8">
    <source>
        <dbReference type="Proteomes" id="UP000492821"/>
    </source>
</evidence>
<keyword evidence="5 6" id="KW-0472">Membrane</keyword>
<keyword evidence="8" id="KW-1185">Reference proteome</keyword>
<reference evidence="9" key="2">
    <citation type="submission" date="2020-10" db="UniProtKB">
        <authorList>
            <consortium name="WormBaseParasite"/>
        </authorList>
    </citation>
    <scope>IDENTIFICATION</scope>
</reference>
<feature type="transmembrane region" description="Helical" evidence="6">
    <location>
        <begin position="179"/>
        <end position="202"/>
    </location>
</feature>
<feature type="transmembrane region" description="Helical" evidence="6">
    <location>
        <begin position="248"/>
        <end position="267"/>
    </location>
</feature>
<evidence type="ECO:0000256" key="3">
    <source>
        <dbReference type="ARBA" id="ARBA00022692"/>
    </source>
</evidence>
<dbReference type="Pfam" id="PF02118">
    <property type="entry name" value="Srg"/>
    <property type="match status" value="1"/>
</dbReference>
<feature type="transmembrane region" description="Helical" evidence="6">
    <location>
        <begin position="12"/>
        <end position="40"/>
    </location>
</feature>
<feature type="transmembrane region" description="Helical" evidence="6">
    <location>
        <begin position="52"/>
        <end position="70"/>
    </location>
</feature>
<dbReference type="Proteomes" id="UP000492821">
    <property type="component" value="Unassembled WGS sequence"/>
</dbReference>
<comment type="caution">
    <text evidence="6">Lacks conserved residue(s) required for the propagation of feature annotation.</text>
</comment>
<evidence type="ECO:0000256" key="4">
    <source>
        <dbReference type="ARBA" id="ARBA00022989"/>
    </source>
</evidence>
<feature type="region of interest" description="Disordered" evidence="7">
    <location>
        <begin position="484"/>
        <end position="564"/>
    </location>
</feature>
<dbReference type="GO" id="GO:0007606">
    <property type="term" value="P:sensory perception of chemical stimulus"/>
    <property type="evidence" value="ECO:0007669"/>
    <property type="project" value="UniProtKB-UniRule"/>
</dbReference>
<dbReference type="AlphaFoldDB" id="A0A7E4UUR1"/>
<feature type="compositionally biased region" description="Basic and acidic residues" evidence="7">
    <location>
        <begin position="532"/>
        <end position="542"/>
    </location>
</feature>
<dbReference type="WBParaSite" id="Pan_g12991.t1">
    <property type="protein sequence ID" value="Pan_g12991.t1"/>
    <property type="gene ID" value="Pan_g12991"/>
</dbReference>
<feature type="transmembrane region" description="Helical" evidence="6">
    <location>
        <begin position="428"/>
        <end position="453"/>
    </location>
</feature>
<keyword evidence="3 6" id="KW-0812">Transmembrane</keyword>
<organism evidence="8 9">
    <name type="scientific">Panagrellus redivivus</name>
    <name type="common">Microworm</name>
    <dbReference type="NCBI Taxonomy" id="6233"/>
    <lineage>
        <taxon>Eukaryota</taxon>
        <taxon>Metazoa</taxon>
        <taxon>Ecdysozoa</taxon>
        <taxon>Nematoda</taxon>
        <taxon>Chromadorea</taxon>
        <taxon>Rhabditida</taxon>
        <taxon>Tylenchina</taxon>
        <taxon>Panagrolaimomorpha</taxon>
        <taxon>Panagrolaimoidea</taxon>
        <taxon>Panagrolaimidae</taxon>
        <taxon>Panagrellus</taxon>
    </lineage>
</organism>
<feature type="transmembrane region" description="Helical" evidence="6">
    <location>
        <begin position="90"/>
        <end position="118"/>
    </location>
</feature>
<evidence type="ECO:0000256" key="1">
    <source>
        <dbReference type="ARBA" id="ARBA00004141"/>
    </source>
</evidence>
<accession>A0A7E4UUR1</accession>